<name>A0AAV3R0F4_LITER</name>
<evidence type="ECO:0000313" key="3">
    <source>
        <dbReference type="Proteomes" id="UP001454036"/>
    </source>
</evidence>
<protein>
    <submittedName>
        <fullName evidence="2">Uncharacterized protein</fullName>
    </submittedName>
</protein>
<feature type="compositionally biased region" description="Basic and acidic residues" evidence="1">
    <location>
        <begin position="62"/>
        <end position="72"/>
    </location>
</feature>
<keyword evidence="3" id="KW-1185">Reference proteome</keyword>
<proteinExistence type="predicted"/>
<evidence type="ECO:0000256" key="1">
    <source>
        <dbReference type="SAM" id="MobiDB-lite"/>
    </source>
</evidence>
<dbReference type="EMBL" id="BAABME010006508">
    <property type="protein sequence ID" value="GAA0168557.1"/>
    <property type="molecule type" value="Genomic_DNA"/>
</dbReference>
<reference evidence="2 3" key="1">
    <citation type="submission" date="2024-01" db="EMBL/GenBank/DDBJ databases">
        <title>The complete chloroplast genome sequence of Lithospermum erythrorhizon: insights into the phylogenetic relationship among Boraginaceae species and the maternal lineages of purple gromwells.</title>
        <authorList>
            <person name="Okada T."/>
            <person name="Watanabe K."/>
        </authorList>
    </citation>
    <scope>NUCLEOTIDE SEQUENCE [LARGE SCALE GENOMIC DNA]</scope>
</reference>
<comment type="caution">
    <text evidence="2">The sequence shown here is derived from an EMBL/GenBank/DDBJ whole genome shotgun (WGS) entry which is preliminary data.</text>
</comment>
<accession>A0AAV3R0F4</accession>
<feature type="compositionally biased region" description="Basic and acidic residues" evidence="1">
    <location>
        <begin position="1"/>
        <end position="14"/>
    </location>
</feature>
<feature type="region of interest" description="Disordered" evidence="1">
    <location>
        <begin position="1"/>
        <end position="76"/>
    </location>
</feature>
<organism evidence="2 3">
    <name type="scientific">Lithospermum erythrorhizon</name>
    <name type="common">Purple gromwell</name>
    <name type="synonym">Lithospermum officinale var. erythrorhizon</name>
    <dbReference type="NCBI Taxonomy" id="34254"/>
    <lineage>
        <taxon>Eukaryota</taxon>
        <taxon>Viridiplantae</taxon>
        <taxon>Streptophyta</taxon>
        <taxon>Embryophyta</taxon>
        <taxon>Tracheophyta</taxon>
        <taxon>Spermatophyta</taxon>
        <taxon>Magnoliopsida</taxon>
        <taxon>eudicotyledons</taxon>
        <taxon>Gunneridae</taxon>
        <taxon>Pentapetalae</taxon>
        <taxon>asterids</taxon>
        <taxon>lamiids</taxon>
        <taxon>Boraginales</taxon>
        <taxon>Boraginaceae</taxon>
        <taxon>Boraginoideae</taxon>
        <taxon>Lithospermeae</taxon>
        <taxon>Lithospermum</taxon>
    </lineage>
</organism>
<gene>
    <name evidence="2" type="ORF">LIER_23246</name>
</gene>
<evidence type="ECO:0000313" key="2">
    <source>
        <dbReference type="EMBL" id="GAA0168557.1"/>
    </source>
</evidence>
<dbReference type="AlphaFoldDB" id="A0AAV3R0F4"/>
<sequence>MNHHQTDAHARRVYYDINDDEEESSHSSSDSEEPNSSEDDVDFDHLHDSEYEMDEDYGFEDAPTKHDRKDSDENMTESLEQNVIDGSYMEPCIEDDLIEVDPIILTGCDVTEDPGTLDSDDKLEFEENRNTRKTKIKSRYKFLEFNLILT</sequence>
<feature type="compositionally biased region" description="Acidic residues" evidence="1">
    <location>
        <begin position="30"/>
        <end position="42"/>
    </location>
</feature>
<dbReference type="Proteomes" id="UP001454036">
    <property type="component" value="Unassembled WGS sequence"/>
</dbReference>